<dbReference type="PROSITE" id="PS51752">
    <property type="entry name" value="JACALIN_LECTIN"/>
    <property type="match status" value="2"/>
</dbReference>
<name>A0AA38GCZ1_TAXCH</name>
<dbReference type="OMA" id="QWPSEYL"/>
<protein>
    <recommendedName>
        <fullName evidence="3">Jacalin-type lectin domain-containing protein</fullName>
    </recommendedName>
</protein>
<dbReference type="InterPro" id="IPR033734">
    <property type="entry name" value="Jacalin-like_lectin_dom_plant"/>
</dbReference>
<keyword evidence="2" id="KW-0430">Lectin</keyword>
<dbReference type="FunFam" id="2.100.10.30:FF:000001">
    <property type="entry name" value="Jacalin-related lectin 33"/>
    <property type="match status" value="2"/>
</dbReference>
<dbReference type="SUPFAM" id="SSF51101">
    <property type="entry name" value="Mannose-binding lectins"/>
    <property type="match status" value="2"/>
</dbReference>
<evidence type="ECO:0000256" key="2">
    <source>
        <dbReference type="ARBA" id="ARBA00022734"/>
    </source>
</evidence>
<dbReference type="GO" id="GO:0030246">
    <property type="term" value="F:carbohydrate binding"/>
    <property type="evidence" value="ECO:0007669"/>
    <property type="project" value="UniProtKB-KW"/>
</dbReference>
<sequence>MLRSASNGVLRAPSKAYKEKPIYQARIPNLAHHPVTSGLWGGEGGLSWDDGDFTGIRQIVIHSGQAIDSIAIEYDKDGKSQWSVRHGGSGGVEIDKIRFDYPYETLLYISGHSGPFYLNGPTAIRSLTFYTNLRKYGPYGVEEGTPFESPTLGSRIAGFHGRSGLYLDAIGVYSRLYFQCSAGHEECEASLLLPRVVSAVRDIVEAVKVTTPQDNSKGSITGKVSHWRPVPAGPWGGRGGNPWDDGVYSGIRQIVVGFGSAIDNIKLEYVRNGQSVCSARHGGTGGSKTETVRFDYPNEILMSISGHYGNIAPSKPMAVKSLTFHTNRKKYGPFGEEKGTSFSTPSTACKILGFHGRSGWYLDAIGVHLVMEHAVDGDNSEEDENAWKEFVSRVIHHRVGGWWNMIVKPFNFFFFCVQVKVTIIYTN</sequence>
<feature type="domain" description="Jacalin-type lectin" evidence="3">
    <location>
        <begin position="34"/>
        <end position="176"/>
    </location>
</feature>
<keyword evidence="5" id="KW-1185">Reference proteome</keyword>
<organism evidence="4 5">
    <name type="scientific">Taxus chinensis</name>
    <name type="common">Chinese yew</name>
    <name type="synonym">Taxus wallichiana var. chinensis</name>
    <dbReference type="NCBI Taxonomy" id="29808"/>
    <lineage>
        <taxon>Eukaryota</taxon>
        <taxon>Viridiplantae</taxon>
        <taxon>Streptophyta</taxon>
        <taxon>Embryophyta</taxon>
        <taxon>Tracheophyta</taxon>
        <taxon>Spermatophyta</taxon>
        <taxon>Pinopsida</taxon>
        <taxon>Pinidae</taxon>
        <taxon>Conifers II</taxon>
        <taxon>Cupressales</taxon>
        <taxon>Taxaceae</taxon>
        <taxon>Taxus</taxon>
    </lineage>
</organism>
<proteinExistence type="inferred from homology"/>
<comment type="similarity">
    <text evidence="1">Belongs to the jacalin lectin family.</text>
</comment>
<dbReference type="PANTHER" id="PTHR47293">
    <property type="entry name" value="JACALIN-RELATED LECTIN 3"/>
    <property type="match status" value="1"/>
</dbReference>
<dbReference type="SMART" id="SM00915">
    <property type="entry name" value="Jacalin"/>
    <property type="match status" value="2"/>
</dbReference>
<accession>A0AA38GCZ1</accession>
<comment type="caution">
    <text evidence="4">The sequence shown here is derived from an EMBL/GenBank/DDBJ whole genome shotgun (WGS) entry which is preliminary data.</text>
</comment>
<dbReference type="CDD" id="cd09612">
    <property type="entry name" value="Jacalin"/>
    <property type="match status" value="2"/>
</dbReference>
<gene>
    <name evidence="4" type="ORF">KI387_020896</name>
</gene>
<dbReference type="InterPro" id="IPR036404">
    <property type="entry name" value="Jacalin-like_lectin_dom_sf"/>
</dbReference>
<evidence type="ECO:0000313" key="4">
    <source>
        <dbReference type="EMBL" id="KAH9319127.1"/>
    </source>
</evidence>
<reference evidence="4 5" key="1">
    <citation type="journal article" date="2021" name="Nat. Plants">
        <title>The Taxus genome provides insights into paclitaxel biosynthesis.</title>
        <authorList>
            <person name="Xiong X."/>
            <person name="Gou J."/>
            <person name="Liao Q."/>
            <person name="Li Y."/>
            <person name="Zhou Q."/>
            <person name="Bi G."/>
            <person name="Li C."/>
            <person name="Du R."/>
            <person name="Wang X."/>
            <person name="Sun T."/>
            <person name="Guo L."/>
            <person name="Liang H."/>
            <person name="Lu P."/>
            <person name="Wu Y."/>
            <person name="Zhang Z."/>
            <person name="Ro D.K."/>
            <person name="Shang Y."/>
            <person name="Huang S."/>
            <person name="Yan J."/>
        </authorList>
    </citation>
    <scope>NUCLEOTIDE SEQUENCE [LARGE SCALE GENOMIC DNA]</scope>
    <source>
        <strain evidence="4">Ta-2019</strain>
    </source>
</reference>
<dbReference type="Proteomes" id="UP000824469">
    <property type="component" value="Unassembled WGS sequence"/>
</dbReference>
<dbReference type="InterPro" id="IPR001229">
    <property type="entry name" value="Jacalin-like_lectin_dom"/>
</dbReference>
<evidence type="ECO:0000313" key="5">
    <source>
        <dbReference type="Proteomes" id="UP000824469"/>
    </source>
</evidence>
<dbReference type="AlphaFoldDB" id="A0AA38GCZ1"/>
<feature type="domain" description="Jacalin-type lectin" evidence="3">
    <location>
        <begin position="229"/>
        <end position="371"/>
    </location>
</feature>
<dbReference type="Gene3D" id="2.100.10.30">
    <property type="entry name" value="Jacalin-like lectin domain"/>
    <property type="match status" value="2"/>
</dbReference>
<dbReference type="EMBL" id="JAHRHJ020000004">
    <property type="protein sequence ID" value="KAH9319127.1"/>
    <property type="molecule type" value="Genomic_DNA"/>
</dbReference>
<evidence type="ECO:0000256" key="1">
    <source>
        <dbReference type="ARBA" id="ARBA00006568"/>
    </source>
</evidence>
<evidence type="ECO:0000259" key="3">
    <source>
        <dbReference type="PROSITE" id="PS51752"/>
    </source>
</evidence>
<dbReference type="PANTHER" id="PTHR47293:SF68">
    <property type="entry name" value="JACALIN-RELATED LECTIN 3"/>
    <property type="match status" value="1"/>
</dbReference>
<dbReference type="Pfam" id="PF01419">
    <property type="entry name" value="Jacalin"/>
    <property type="match status" value="2"/>
</dbReference>